<comment type="pathway">
    <text evidence="1">Cell wall biogenesis; peptidoglycan biosynthesis.</text>
</comment>
<gene>
    <name evidence="1" type="primary">murT</name>
    <name evidence="4" type="ORF">JS530_04840</name>
</gene>
<organism evidence="4 5">
    <name type="scientific">Bifidobacterium colobi</name>
    <dbReference type="NCBI Taxonomy" id="2809026"/>
    <lineage>
        <taxon>Bacteria</taxon>
        <taxon>Bacillati</taxon>
        <taxon>Actinomycetota</taxon>
        <taxon>Actinomycetes</taxon>
        <taxon>Bifidobacteriales</taxon>
        <taxon>Bifidobacteriaceae</taxon>
        <taxon>Bifidobacterium</taxon>
    </lineage>
</organism>
<dbReference type="PANTHER" id="PTHR23135:SF7">
    <property type="entry name" value="LIPID II ISOGLUTAMINYL SYNTHASE (GLUTAMINE-HYDROLYZING) SUBUNIT MURT"/>
    <property type="match status" value="1"/>
</dbReference>
<evidence type="ECO:0000259" key="3">
    <source>
        <dbReference type="Pfam" id="PF08353"/>
    </source>
</evidence>
<evidence type="ECO:0000313" key="5">
    <source>
        <dbReference type="Proteomes" id="UP000711736"/>
    </source>
</evidence>
<comment type="function">
    <text evidence="1">The lipid II isoglutaminyl synthase complex catalyzes the formation of alpha-D-isoglutamine in the cell wall lipid II stem peptide. The MurT subunit catalyzes the ATP-dependent amidation of D-glutamate residue of lipid II, converting it to an isoglutamine residue.</text>
</comment>
<evidence type="ECO:0000313" key="4">
    <source>
        <dbReference type="EMBL" id="MBT1174832.1"/>
    </source>
</evidence>
<comment type="similarity">
    <text evidence="1">Belongs to the MurCDEF family. MurT subfamily.</text>
</comment>
<dbReference type="InterPro" id="IPR043703">
    <property type="entry name" value="Lipid_II_synth_MurT"/>
</dbReference>
<dbReference type="EMBL" id="JAFEJU010000003">
    <property type="protein sequence ID" value="MBT1174832.1"/>
    <property type="molecule type" value="Genomic_DNA"/>
</dbReference>
<sequence>MFFEIALGRFLKQLAKIKGTGGSAFPGHVLEQIDPDFMKKALSQVRKGIVVIVGTNGKTTTSRLIAEILRAHGYKVFNNPTGSNWIRGVNSSLLDYLSPFGKLDADYAVVELDEGHSNRFIKHVTPNWCVVLNVQRDQLDRFGELDATAQLLRNVVASCDRGVTLNHDDERIAALSDAAKVPVSYFRLADDLKSLFPSDSQLYDSIIGESDDDANKEDKHQSADDVELTAVGDQKATFTIDGKPFETAVGLEGAYNQQNAAAAIAVTKRMLGSKLNLSKVSEALASMTPAFGRAERVMYKGQPLELIIVKNPAGFRVALNSFASDGWATMTINNDTYADGRDMSWIWDVDMSPLRDKGVQMVAGTRAEEMALRLAYEDVHVDAVEHDFLEAFHHFCDAHPNEPKRIYGSYTGTLGIRIKILEPELGLESSGIGIVDWE</sequence>
<keyword evidence="5" id="KW-1185">Reference proteome</keyword>
<dbReference type="InterPro" id="IPR013221">
    <property type="entry name" value="Mur_ligase_cen"/>
</dbReference>
<dbReference type="SUPFAM" id="SSF53623">
    <property type="entry name" value="MurD-like peptide ligases, catalytic domain"/>
    <property type="match status" value="1"/>
</dbReference>
<comment type="caution">
    <text evidence="1">Lacks conserved residue(s) required for the propagation of feature annotation.</text>
</comment>
<evidence type="ECO:0000259" key="2">
    <source>
        <dbReference type="Pfam" id="PF08245"/>
    </source>
</evidence>
<dbReference type="Proteomes" id="UP000711736">
    <property type="component" value="Unassembled WGS sequence"/>
</dbReference>
<comment type="catalytic activity">
    <reaction evidence="1">
        <text>beta-D-GlcNAc-(1-&gt;4)-Mur2Ac(oyl-L-Ala-gamma-D-Glu-L-Lys-D-Ala-D-Ala)-di-trans,octa-cis-undecaprenyl diphosphate + ATP = beta-D-GlcNAc-(1-&gt;4)-Mur2Ac(oyl-L-Ala-gamma-D-O-P-Glu-L-Lys-D-Ala-D-Ala)-di-trans,octa-cis-undecaprenyl diphosphate + ADP</text>
        <dbReference type="Rhea" id="RHEA:59488"/>
        <dbReference type="ChEBI" id="CHEBI:30616"/>
        <dbReference type="ChEBI" id="CHEBI:60033"/>
        <dbReference type="ChEBI" id="CHEBI:143132"/>
        <dbReference type="ChEBI" id="CHEBI:456216"/>
    </reaction>
</comment>
<comment type="catalytic activity">
    <reaction evidence="1">
        <text>beta-D-GlcNAc-(1-&gt;4)-Mur2Ac(oyl-L-Ala-gamma-D-O-P-Glu-L-Lys-D-Ala-D-Ala)-di-trans,octa-cis-undecaprenyl diphosphate + NH4(+) = beta-D-GlcNAc-(1-&gt;4)-Mur2Ac(oyl-L-Ala-D-isoglutaminyl-L-Lys-D-Ala-D-Ala)-di-trans,octa-cis-undecaprenyl diphosphate + phosphate + H(+)</text>
        <dbReference type="Rhea" id="RHEA:57932"/>
        <dbReference type="ChEBI" id="CHEBI:15378"/>
        <dbReference type="ChEBI" id="CHEBI:28938"/>
        <dbReference type="ChEBI" id="CHEBI:43474"/>
        <dbReference type="ChEBI" id="CHEBI:62233"/>
        <dbReference type="ChEBI" id="CHEBI:143132"/>
    </reaction>
</comment>
<keyword evidence="1" id="KW-0479">Metal-binding</keyword>
<comment type="caution">
    <text evidence="4">The sequence shown here is derived from an EMBL/GenBank/DDBJ whole genome shotgun (WGS) entry which is preliminary data.</text>
</comment>
<accession>A0ABS5UUU7</accession>
<keyword evidence="1" id="KW-0133">Cell shape</keyword>
<proteinExistence type="inferred from homology"/>
<feature type="domain" description="Lipid II isoglutaminyl synthase (glutamine-hydrolyzing) subunit MurT C-terminal" evidence="3">
    <location>
        <begin position="309"/>
        <end position="411"/>
    </location>
</feature>
<keyword evidence="1" id="KW-0547">Nucleotide-binding</keyword>
<dbReference type="RefSeq" id="WP_214376077.1">
    <property type="nucleotide sequence ID" value="NZ_JAFEJU010000003.1"/>
</dbReference>
<dbReference type="Pfam" id="PF08245">
    <property type="entry name" value="Mur_ligase_M"/>
    <property type="match status" value="1"/>
</dbReference>
<feature type="active site" evidence="1">
    <location>
        <position position="342"/>
    </location>
</feature>
<keyword evidence="1" id="KW-0436">Ligase</keyword>
<dbReference type="Gene3D" id="3.40.1190.10">
    <property type="entry name" value="Mur-like, catalytic domain"/>
    <property type="match status" value="1"/>
</dbReference>
<keyword evidence="1" id="KW-0573">Peptidoglycan synthesis</keyword>
<evidence type="ECO:0000256" key="1">
    <source>
        <dbReference type="HAMAP-Rule" id="MF_02214"/>
    </source>
</evidence>
<comment type="subunit">
    <text evidence="1">Forms a heterodimer with GatD.</text>
</comment>
<dbReference type="Pfam" id="PF08353">
    <property type="entry name" value="MurT_C"/>
    <property type="match status" value="1"/>
</dbReference>
<name>A0ABS5UUU7_9BIFI</name>
<dbReference type="EC" id="6.3.5.13" evidence="1"/>
<keyword evidence="1" id="KW-0961">Cell wall biogenesis/degradation</keyword>
<reference evidence="4 5" key="1">
    <citation type="journal article" date="2021" name="Environ. Microbiol.">
        <title>Genetic insights into the dark matter of the mammalian gut microbiota through targeted genome reconstruction.</title>
        <authorList>
            <person name="Lugli G.A."/>
            <person name="Alessandri G."/>
            <person name="Milani C."/>
            <person name="Viappiani A."/>
            <person name="Fontana F."/>
            <person name="Tarracchini C."/>
            <person name="Mancabelli L."/>
            <person name="Argentini C."/>
            <person name="Ruiz L."/>
            <person name="Margolles A."/>
            <person name="van Sinderen D."/>
            <person name="Turroni F."/>
            <person name="Ventura M."/>
        </authorList>
    </citation>
    <scope>NUCLEOTIDE SEQUENCE [LARGE SCALE GENOMIC DNA]</scope>
    <source>
        <strain evidence="4 5">LC6</strain>
    </source>
</reference>
<keyword evidence="1" id="KW-0067">ATP-binding</keyword>
<protein>
    <recommendedName>
        <fullName evidence="1">Lipid II isoglutaminyl synthase (glutamine-hydrolyzing) subunit MurT</fullName>
        <ecNumber evidence="1">6.3.5.13</ecNumber>
    </recommendedName>
</protein>
<dbReference type="PANTHER" id="PTHR23135">
    <property type="entry name" value="MUR LIGASE FAMILY MEMBER"/>
    <property type="match status" value="1"/>
</dbReference>
<comment type="catalytic activity">
    <reaction evidence="1">
        <text>beta-D-GlcNAc-(1-&gt;4)-Mur2Ac(oyl-L-Ala-gamma-D-Glu-L-Lys-D-Ala-D-Ala)-di-trans,octa-cis-undecaprenyl diphosphate + L-glutamine + ATP + H2O = beta-D-GlcNAc-(1-&gt;4)-Mur2Ac(oyl-L-Ala-D-isoglutaminyl-L-Lys-D-Ala-D-Ala)-di-trans,octa-cis-undecaprenyl diphosphate + L-glutamate + ADP + phosphate + H(+)</text>
        <dbReference type="Rhea" id="RHEA:57928"/>
        <dbReference type="ChEBI" id="CHEBI:15377"/>
        <dbReference type="ChEBI" id="CHEBI:15378"/>
        <dbReference type="ChEBI" id="CHEBI:29985"/>
        <dbReference type="ChEBI" id="CHEBI:30616"/>
        <dbReference type="ChEBI" id="CHEBI:43474"/>
        <dbReference type="ChEBI" id="CHEBI:58359"/>
        <dbReference type="ChEBI" id="CHEBI:60033"/>
        <dbReference type="ChEBI" id="CHEBI:62233"/>
        <dbReference type="ChEBI" id="CHEBI:456216"/>
        <dbReference type="EC" id="6.3.5.13"/>
    </reaction>
</comment>
<dbReference type="InterPro" id="IPR013564">
    <property type="entry name" value="MurT_C"/>
</dbReference>
<dbReference type="InterPro" id="IPR036565">
    <property type="entry name" value="Mur-like_cat_sf"/>
</dbReference>
<feature type="domain" description="Mur ligase central" evidence="2">
    <location>
        <begin position="53"/>
        <end position="266"/>
    </location>
</feature>
<dbReference type="HAMAP" id="MF_02214">
    <property type="entry name" value="Lipid_II_synth_MurT"/>
    <property type="match status" value="1"/>
</dbReference>